<name>A0A8S1RQC8_9CILI</name>
<keyword evidence="1" id="KW-1133">Transmembrane helix</keyword>
<proteinExistence type="predicted"/>
<accession>A0A8S1RQC8</accession>
<reference evidence="2" key="1">
    <citation type="submission" date="2021-01" db="EMBL/GenBank/DDBJ databases">
        <authorList>
            <consortium name="Genoscope - CEA"/>
            <person name="William W."/>
        </authorList>
    </citation>
    <scope>NUCLEOTIDE SEQUENCE</scope>
</reference>
<feature type="transmembrane region" description="Helical" evidence="1">
    <location>
        <begin position="61"/>
        <end position="81"/>
    </location>
</feature>
<keyword evidence="1" id="KW-0472">Membrane</keyword>
<gene>
    <name evidence="2" type="ORF">PSON_ATCC_30995.1.T2120021</name>
</gene>
<keyword evidence="3" id="KW-1185">Reference proteome</keyword>
<evidence type="ECO:0000313" key="2">
    <source>
        <dbReference type="EMBL" id="CAD8129259.1"/>
    </source>
</evidence>
<keyword evidence="1" id="KW-0812">Transmembrane</keyword>
<evidence type="ECO:0008006" key="4">
    <source>
        <dbReference type="Google" id="ProtNLM"/>
    </source>
</evidence>
<sequence>MNQFNQLKFKMKKCLQFQCKIWFDFIIKWPQQQNIEISNLNLHHFMHVKQFVSNWKYKRNYVQVVLNLLYNSIKVLMLFKFHMIILNQRYPSYIINQILVTINQIQLFYFIQNLEE</sequence>
<comment type="caution">
    <text evidence="2">The sequence shown here is derived from an EMBL/GenBank/DDBJ whole genome shotgun (WGS) entry which is preliminary data.</text>
</comment>
<organism evidence="2 3">
    <name type="scientific">Paramecium sonneborni</name>
    <dbReference type="NCBI Taxonomy" id="65129"/>
    <lineage>
        <taxon>Eukaryota</taxon>
        <taxon>Sar</taxon>
        <taxon>Alveolata</taxon>
        <taxon>Ciliophora</taxon>
        <taxon>Intramacronucleata</taxon>
        <taxon>Oligohymenophorea</taxon>
        <taxon>Peniculida</taxon>
        <taxon>Parameciidae</taxon>
        <taxon>Paramecium</taxon>
    </lineage>
</organism>
<evidence type="ECO:0000313" key="3">
    <source>
        <dbReference type="Proteomes" id="UP000692954"/>
    </source>
</evidence>
<dbReference type="EMBL" id="CAJJDN010000212">
    <property type="protein sequence ID" value="CAD8129259.1"/>
    <property type="molecule type" value="Genomic_DNA"/>
</dbReference>
<evidence type="ECO:0000256" key="1">
    <source>
        <dbReference type="SAM" id="Phobius"/>
    </source>
</evidence>
<dbReference type="Proteomes" id="UP000692954">
    <property type="component" value="Unassembled WGS sequence"/>
</dbReference>
<dbReference type="AlphaFoldDB" id="A0A8S1RQC8"/>
<protein>
    <recommendedName>
        <fullName evidence="4">Transmembrane protein</fullName>
    </recommendedName>
</protein>